<evidence type="ECO:0000313" key="2">
    <source>
        <dbReference type="Proteomes" id="UP001063698"/>
    </source>
</evidence>
<name>A0A977KC06_9CREN</name>
<accession>A0A977KC06</accession>
<reference evidence="1" key="1">
    <citation type="submission" date="2013-11" db="EMBL/GenBank/DDBJ databases">
        <title>Comparative genomics of Ignicoccus.</title>
        <authorList>
            <person name="Podar M."/>
        </authorList>
    </citation>
    <scope>NUCLEOTIDE SEQUENCE</scope>
    <source>
        <strain evidence="1">DSM 13166</strain>
    </source>
</reference>
<keyword evidence="2" id="KW-1185">Reference proteome</keyword>
<dbReference type="Proteomes" id="UP001063698">
    <property type="component" value="Chromosome"/>
</dbReference>
<organism evidence="1 2">
    <name type="scientific">Ignicoccus pacificus DSM 13166</name>
    <dbReference type="NCBI Taxonomy" id="940294"/>
    <lineage>
        <taxon>Archaea</taxon>
        <taxon>Thermoproteota</taxon>
        <taxon>Thermoprotei</taxon>
        <taxon>Desulfurococcales</taxon>
        <taxon>Desulfurococcaceae</taxon>
        <taxon>Ignicoccus</taxon>
    </lineage>
</organism>
<evidence type="ECO:0000313" key="1">
    <source>
        <dbReference type="EMBL" id="UXD22882.1"/>
    </source>
</evidence>
<dbReference type="EMBL" id="CP006868">
    <property type="protein sequence ID" value="UXD22882.1"/>
    <property type="molecule type" value="Genomic_DNA"/>
</dbReference>
<sequence>MLKPELSEHHISAEYGQTPSDLRTTLANKLGVSPNRIRLFVKRPDGSEYDITHTSESVGSLVQKYGSIWYATIEEPYGSSLLLEAISTFREHYLSSEYLKKHFHPLAEDPGLGIHARLLCKKPQYCANNRPYDVFILPSVGYPNTEPLIFVSPKVWHKCCFYTLNEEYFRTKALEFPELAPSLEKVAEMVSMSVNACVMHLESWDYIRQSENPLEVVALALCTDVGLCHSTGA</sequence>
<dbReference type="KEGG" id="ipc:IPA_09200"/>
<proteinExistence type="predicted"/>
<dbReference type="AlphaFoldDB" id="A0A977KC06"/>
<protein>
    <submittedName>
        <fullName evidence="1">Uncharacterized protein</fullName>
    </submittedName>
</protein>
<gene>
    <name evidence="1" type="ORF">IPA_09200</name>
</gene>